<dbReference type="GO" id="GO:0080142">
    <property type="term" value="P:regulation of salicylic acid biosynthetic process"/>
    <property type="evidence" value="ECO:0007669"/>
    <property type="project" value="TreeGrafter"/>
</dbReference>
<dbReference type="PANTHER" id="PTHR31713">
    <property type="entry name" value="OS02G0177800 PROTEIN"/>
    <property type="match status" value="1"/>
</dbReference>
<dbReference type="GO" id="GO:0043565">
    <property type="term" value="F:sequence-specific DNA binding"/>
    <property type="evidence" value="ECO:0007669"/>
    <property type="project" value="TreeGrafter"/>
</dbReference>
<evidence type="ECO:0000313" key="4">
    <source>
        <dbReference type="Proteomes" id="UP000585474"/>
    </source>
</evidence>
<dbReference type="PANTHER" id="PTHR31713:SF14">
    <property type="entry name" value="CALMODULIN-BINDING PROTEIN 60 A"/>
    <property type="match status" value="1"/>
</dbReference>
<evidence type="ECO:0008006" key="5">
    <source>
        <dbReference type="Google" id="ProtNLM"/>
    </source>
</evidence>
<dbReference type="AlphaFoldDB" id="A0A7J0GAH9"/>
<evidence type="ECO:0000259" key="2">
    <source>
        <dbReference type="Pfam" id="PF20452"/>
    </source>
</evidence>
<comment type="caution">
    <text evidence="3">The sequence shown here is derived from an EMBL/GenBank/DDBJ whole genome shotgun (WGS) entry which is preliminary data.</text>
</comment>
<feature type="domain" description="Calmodulin binding protein C-terminal" evidence="2">
    <location>
        <begin position="395"/>
        <end position="457"/>
    </location>
</feature>
<dbReference type="Pfam" id="PF07887">
    <property type="entry name" value="Calmodulin_bind"/>
    <property type="match status" value="1"/>
</dbReference>
<gene>
    <name evidence="3" type="ORF">Acr_19g0007370</name>
</gene>
<accession>A0A7J0GAH9</accession>
<evidence type="ECO:0000259" key="1">
    <source>
        <dbReference type="Pfam" id="PF07887"/>
    </source>
</evidence>
<organism evidence="3 4">
    <name type="scientific">Actinidia rufa</name>
    <dbReference type="NCBI Taxonomy" id="165716"/>
    <lineage>
        <taxon>Eukaryota</taxon>
        <taxon>Viridiplantae</taxon>
        <taxon>Streptophyta</taxon>
        <taxon>Embryophyta</taxon>
        <taxon>Tracheophyta</taxon>
        <taxon>Spermatophyta</taxon>
        <taxon>Magnoliopsida</taxon>
        <taxon>eudicotyledons</taxon>
        <taxon>Gunneridae</taxon>
        <taxon>Pentapetalae</taxon>
        <taxon>asterids</taxon>
        <taxon>Ericales</taxon>
        <taxon>Actinidiaceae</taxon>
        <taxon>Actinidia</taxon>
    </lineage>
</organism>
<proteinExistence type="predicted"/>
<dbReference type="OrthoDB" id="899842at2759"/>
<protein>
    <recommendedName>
        <fullName evidence="5">Calmodulin-binding protein</fullName>
    </recommendedName>
</protein>
<dbReference type="GO" id="GO:0005634">
    <property type="term" value="C:nucleus"/>
    <property type="evidence" value="ECO:0007669"/>
    <property type="project" value="TreeGrafter"/>
</dbReference>
<feature type="domain" description="Calmodulin binding protein-like N-terminal" evidence="1">
    <location>
        <begin position="234"/>
        <end position="303"/>
    </location>
</feature>
<dbReference type="InterPro" id="IPR012416">
    <property type="entry name" value="CBP60"/>
</dbReference>
<name>A0A7J0GAH9_9ERIC</name>
<dbReference type="EMBL" id="BJWL01000019">
    <property type="protein sequence ID" value="GFZ07800.1"/>
    <property type="molecule type" value="Genomic_DNA"/>
</dbReference>
<dbReference type="Pfam" id="PF20452">
    <property type="entry name" value="Calmod_bind_C"/>
    <property type="match status" value="1"/>
</dbReference>
<reference evidence="3 4" key="1">
    <citation type="submission" date="2019-07" db="EMBL/GenBank/DDBJ databases">
        <title>De Novo Assembly of kiwifruit Actinidia rufa.</title>
        <authorList>
            <person name="Sugita-Konishi S."/>
            <person name="Sato K."/>
            <person name="Mori E."/>
            <person name="Abe Y."/>
            <person name="Kisaki G."/>
            <person name="Hamano K."/>
            <person name="Suezawa K."/>
            <person name="Otani M."/>
            <person name="Fukuda T."/>
            <person name="Manabe T."/>
            <person name="Gomi K."/>
            <person name="Tabuchi M."/>
            <person name="Akimitsu K."/>
            <person name="Kataoka I."/>
        </authorList>
    </citation>
    <scope>NUCLEOTIDE SEQUENCE [LARGE SCALE GENOMIC DNA]</scope>
    <source>
        <strain evidence="4">cv. Fuchu</strain>
    </source>
</reference>
<evidence type="ECO:0000313" key="3">
    <source>
        <dbReference type="EMBL" id="GFZ07800.1"/>
    </source>
</evidence>
<dbReference type="GO" id="GO:0005516">
    <property type="term" value="F:calmodulin binding"/>
    <property type="evidence" value="ECO:0007669"/>
    <property type="project" value="InterPro"/>
</dbReference>
<dbReference type="InterPro" id="IPR046829">
    <property type="entry name" value="Calmod_bind_C"/>
</dbReference>
<dbReference type="Proteomes" id="UP000585474">
    <property type="component" value="Unassembled WGS sequence"/>
</dbReference>
<dbReference type="GO" id="GO:0003700">
    <property type="term" value="F:DNA-binding transcription factor activity"/>
    <property type="evidence" value="ECO:0007669"/>
    <property type="project" value="TreeGrafter"/>
</dbReference>
<dbReference type="InterPro" id="IPR046831">
    <property type="entry name" value="Calmodulin_bind_N"/>
</dbReference>
<sequence>MGETSDGSKILTSQQIEGFDYPPPSVCSPDVISSMNSIGGMTSLDDLGLYDQPLSFPGQVANSLICDTESNAQAFCEDEHLRYFEADCSLQPPTLSLESESDLHCAVNGFLLARSPAFAPSAQRRWKKVFSVLRLELAVLCEIKHVIEPLLETLPPGWLADSHVGPEGNGNSSNGLTTTVSVSKEELELLVIRIIERVMPLFADRVQEVDTLLVEDVFRWNSWDMVHSSEPRNLELQFQNKPALSVLTGRYIKGEDGSSIKIALIDVVTREVVKSGLEASAKVEILVLRADPDGDEGHVWTPEGMGSAGEIYFPNSRFSMKKCQLRLEARIDGTFKGARVREAKSDSFTLEDYRKTYVKKHDFPSLSDEILGNGMSDKELNETVEHGLKCKLDNRYLYCHLGSQPITRIVFDDVGQVMGRLVESHYVPVAYLAENEKAEAQKLVVSAFEHWRDVIKYNEISSNSLQIPSVSNVGISHSVAGTDDPQPSTAPVVSTSNLIVVCDPQPTISASDSIGMENRDSHISSEGNFYNRFSE</sequence>
<keyword evidence="4" id="KW-1185">Reference proteome</keyword>